<dbReference type="GO" id="GO:0000287">
    <property type="term" value="F:magnesium ion binding"/>
    <property type="evidence" value="ECO:0007669"/>
    <property type="project" value="UniProtKB-ARBA"/>
</dbReference>
<gene>
    <name evidence="5" type="ORF">F8O05_10495</name>
</gene>
<comment type="cofactor">
    <cofactor evidence="1">
        <name>thiamine diphosphate</name>
        <dbReference type="ChEBI" id="CHEBI:58937"/>
    </cofactor>
</comment>
<dbReference type="RefSeq" id="WP_158052695.1">
    <property type="nucleotide sequence ID" value="NZ_WBKB01000006.1"/>
</dbReference>
<dbReference type="OrthoDB" id="3457658at2"/>
<keyword evidence="6" id="KW-1185">Reference proteome</keyword>
<sequence length="328" mass="35450">MRTLSYLDAIVEAQREEMQRDEKAFIMGLDVSWSILGTTGNKNGMLVDEFGHERVRDAPLSENGYVGAGAGAAMVGMRPIVEIEMAPFLYVAMDQLTSIIAKSTYLYGGQATLPITVRMPMMYMVSNAAQHSDRPYNTMATIPGFKIVTPSTPKDMYGLLKTAIQTNDPVLVFEDFTQGGVKEEVPDASEDFSIPLGEADIKREGTDVTVVSISGGITASMAAAESLAKEGISVEVLDPRTIFPLDLDAILASVAKTGHLVIVDPAHDVCSIASHISALVAEDGFWDLEAPIKRVVTPHTHIPYNSKLEMSLYPNAAKVEQAVRDVLA</sequence>
<feature type="domain" description="Transketolase-like pyrimidine-binding" evidence="4">
    <location>
        <begin position="4"/>
        <end position="181"/>
    </location>
</feature>
<proteinExistence type="predicted"/>
<evidence type="ECO:0000256" key="3">
    <source>
        <dbReference type="ARBA" id="ARBA00023052"/>
    </source>
</evidence>
<evidence type="ECO:0000313" key="6">
    <source>
        <dbReference type="Proteomes" id="UP000433493"/>
    </source>
</evidence>
<accession>A0A7J5B9I8</accession>
<evidence type="ECO:0000259" key="4">
    <source>
        <dbReference type="SMART" id="SM00861"/>
    </source>
</evidence>
<dbReference type="Gene3D" id="3.40.50.970">
    <property type="match status" value="1"/>
</dbReference>
<dbReference type="Pfam" id="PF02780">
    <property type="entry name" value="Transketolase_C"/>
    <property type="match status" value="1"/>
</dbReference>
<dbReference type="GO" id="GO:0016491">
    <property type="term" value="F:oxidoreductase activity"/>
    <property type="evidence" value="ECO:0007669"/>
    <property type="project" value="UniProtKB-KW"/>
</dbReference>
<evidence type="ECO:0000313" key="5">
    <source>
        <dbReference type="EMBL" id="KAB1642240.1"/>
    </source>
</evidence>
<dbReference type="Pfam" id="PF02779">
    <property type="entry name" value="Transket_pyr"/>
    <property type="match status" value="1"/>
</dbReference>
<name>A0A7J5B9I8_9MICO</name>
<dbReference type="PANTHER" id="PTHR43257">
    <property type="entry name" value="PYRUVATE DEHYDROGENASE E1 COMPONENT BETA SUBUNIT"/>
    <property type="match status" value="1"/>
</dbReference>
<reference evidence="5 6" key="1">
    <citation type="submission" date="2019-09" db="EMBL/GenBank/DDBJ databases">
        <title>Phylogeny of genus Pseudoclavibacter and closely related genus.</title>
        <authorList>
            <person name="Li Y."/>
        </authorList>
    </citation>
    <scope>NUCLEOTIDE SEQUENCE [LARGE SCALE GENOMIC DNA]</scope>
    <source>
        <strain evidence="5 6">KCTC 13959</strain>
    </source>
</reference>
<comment type="caution">
    <text evidence="5">The sequence shown here is derived from an EMBL/GenBank/DDBJ whole genome shotgun (WGS) entry which is preliminary data.</text>
</comment>
<dbReference type="EMBL" id="WBKB01000006">
    <property type="protein sequence ID" value="KAB1642240.1"/>
    <property type="molecule type" value="Genomic_DNA"/>
</dbReference>
<evidence type="ECO:0000256" key="2">
    <source>
        <dbReference type="ARBA" id="ARBA00023002"/>
    </source>
</evidence>
<protein>
    <submittedName>
        <fullName evidence="5">Alpha-ketoacid dehydrogenase subunit beta</fullName>
    </submittedName>
</protein>
<keyword evidence="2" id="KW-0560">Oxidoreductase</keyword>
<evidence type="ECO:0000256" key="1">
    <source>
        <dbReference type="ARBA" id="ARBA00001964"/>
    </source>
</evidence>
<dbReference type="FunFam" id="3.40.50.920:FF:000001">
    <property type="entry name" value="Pyruvate dehydrogenase E1 beta subunit"/>
    <property type="match status" value="1"/>
</dbReference>
<dbReference type="Proteomes" id="UP000433493">
    <property type="component" value="Unassembled WGS sequence"/>
</dbReference>
<dbReference type="SMART" id="SM00861">
    <property type="entry name" value="Transket_pyr"/>
    <property type="match status" value="1"/>
</dbReference>
<dbReference type="Gene3D" id="3.40.50.920">
    <property type="match status" value="1"/>
</dbReference>
<dbReference type="AlphaFoldDB" id="A0A7J5B9I8"/>
<dbReference type="SUPFAM" id="SSF52518">
    <property type="entry name" value="Thiamin diphosphate-binding fold (THDP-binding)"/>
    <property type="match status" value="1"/>
</dbReference>
<dbReference type="InterPro" id="IPR033248">
    <property type="entry name" value="Transketolase_C"/>
</dbReference>
<keyword evidence="3" id="KW-0786">Thiamine pyrophosphate</keyword>
<dbReference type="InterPro" id="IPR009014">
    <property type="entry name" value="Transketo_C/PFOR_II"/>
</dbReference>
<dbReference type="SUPFAM" id="SSF52922">
    <property type="entry name" value="TK C-terminal domain-like"/>
    <property type="match status" value="1"/>
</dbReference>
<dbReference type="InterPro" id="IPR029061">
    <property type="entry name" value="THDP-binding"/>
</dbReference>
<dbReference type="PANTHER" id="PTHR43257:SF2">
    <property type="entry name" value="PYRUVATE DEHYDROGENASE E1 COMPONENT SUBUNIT BETA"/>
    <property type="match status" value="1"/>
</dbReference>
<organism evidence="5 6">
    <name type="scientific">Gulosibacter chungangensis</name>
    <dbReference type="NCBI Taxonomy" id="979746"/>
    <lineage>
        <taxon>Bacteria</taxon>
        <taxon>Bacillati</taxon>
        <taxon>Actinomycetota</taxon>
        <taxon>Actinomycetes</taxon>
        <taxon>Micrococcales</taxon>
        <taxon>Microbacteriaceae</taxon>
        <taxon>Gulosibacter</taxon>
    </lineage>
</organism>
<dbReference type="InterPro" id="IPR005475">
    <property type="entry name" value="Transketolase-like_Pyr-bd"/>
</dbReference>